<evidence type="ECO:0000256" key="3">
    <source>
        <dbReference type="ARBA" id="ARBA00022679"/>
    </source>
</evidence>
<feature type="active site" description="Proton donor; for dehydratase activity" evidence="4">
    <location>
        <position position="1062"/>
    </location>
</feature>
<feature type="domain" description="Ketosynthase family 3 (KS3)" evidence="6">
    <location>
        <begin position="31"/>
        <end position="445"/>
    </location>
</feature>
<dbReference type="InterPro" id="IPR013968">
    <property type="entry name" value="PKS_KR"/>
</dbReference>
<keyword evidence="1" id="KW-0596">Phosphopantetheine</keyword>
<dbReference type="InterPro" id="IPR020806">
    <property type="entry name" value="PKS_PP-bd"/>
</dbReference>
<dbReference type="Pfam" id="PF14765">
    <property type="entry name" value="PS-DH"/>
    <property type="match status" value="1"/>
</dbReference>
<dbReference type="SUPFAM" id="SSF52151">
    <property type="entry name" value="FabD/lysophospholipase-like"/>
    <property type="match status" value="1"/>
</dbReference>
<dbReference type="Pfam" id="PF00109">
    <property type="entry name" value="ketoacyl-synt"/>
    <property type="match status" value="1"/>
</dbReference>
<dbReference type="Gene3D" id="3.40.47.10">
    <property type="match status" value="1"/>
</dbReference>
<dbReference type="PROSITE" id="PS00012">
    <property type="entry name" value="PHOSPHOPANTETHEINE"/>
    <property type="match status" value="1"/>
</dbReference>
<dbReference type="InterPro" id="IPR050091">
    <property type="entry name" value="PKS_NRPS_Biosynth_Enz"/>
</dbReference>
<dbReference type="Proteomes" id="UP001348641">
    <property type="component" value="Unassembled WGS sequence"/>
</dbReference>
<dbReference type="InterPro" id="IPR036736">
    <property type="entry name" value="ACP-like_sf"/>
</dbReference>
<keyword evidence="2" id="KW-0597">Phosphoprotein</keyword>
<dbReference type="CDD" id="cd00833">
    <property type="entry name" value="PKS"/>
    <property type="match status" value="1"/>
</dbReference>
<gene>
    <name evidence="8" type="ORF">Q8A49_04490</name>
</gene>
<dbReference type="PROSITE" id="PS00606">
    <property type="entry name" value="KS3_1"/>
    <property type="match status" value="1"/>
</dbReference>
<dbReference type="InterPro" id="IPR014043">
    <property type="entry name" value="Acyl_transferase_dom"/>
</dbReference>
<dbReference type="Gene3D" id="3.40.366.10">
    <property type="entry name" value="Malonyl-Coenzyme A Acyl Carrier Protein, domain 2"/>
    <property type="match status" value="1"/>
</dbReference>
<dbReference type="SUPFAM" id="SSF47336">
    <property type="entry name" value="ACP-like"/>
    <property type="match status" value="1"/>
</dbReference>
<dbReference type="InterPro" id="IPR049552">
    <property type="entry name" value="PKS_DH_N"/>
</dbReference>
<dbReference type="Gene3D" id="3.10.129.110">
    <property type="entry name" value="Polyketide synthase dehydratase"/>
    <property type="match status" value="1"/>
</dbReference>
<dbReference type="InterPro" id="IPR057326">
    <property type="entry name" value="KR_dom"/>
</dbReference>
<dbReference type="RefSeq" id="WP_330157009.1">
    <property type="nucleotide sequence ID" value="NZ_BAAAJA010000006.1"/>
</dbReference>
<dbReference type="InterPro" id="IPR014030">
    <property type="entry name" value="Ketoacyl_synth_N"/>
</dbReference>
<evidence type="ECO:0000259" key="5">
    <source>
        <dbReference type="PROSITE" id="PS50075"/>
    </source>
</evidence>
<evidence type="ECO:0000259" key="7">
    <source>
        <dbReference type="PROSITE" id="PS52019"/>
    </source>
</evidence>
<dbReference type="InterPro" id="IPR020841">
    <property type="entry name" value="PKS_Beta-ketoAc_synthase_dom"/>
</dbReference>
<dbReference type="PANTHER" id="PTHR43775:SF37">
    <property type="entry name" value="SI:DKEY-61P9.11"/>
    <property type="match status" value="1"/>
</dbReference>
<dbReference type="InterPro" id="IPR032821">
    <property type="entry name" value="PKS_assoc"/>
</dbReference>
<dbReference type="PROSITE" id="PS50075">
    <property type="entry name" value="CARRIER"/>
    <property type="match status" value="1"/>
</dbReference>
<accession>A0ABU7KKS5</accession>
<feature type="region of interest" description="C-terminal hotdog fold" evidence="4">
    <location>
        <begin position="1005"/>
        <end position="1150"/>
    </location>
</feature>
<evidence type="ECO:0000313" key="8">
    <source>
        <dbReference type="EMBL" id="MEE2049747.1"/>
    </source>
</evidence>
<reference evidence="8 9" key="1">
    <citation type="submission" date="2023-07" db="EMBL/GenBank/DDBJ databases">
        <authorList>
            <person name="Girao M."/>
            <person name="Carvalho M.F."/>
        </authorList>
    </citation>
    <scope>NUCLEOTIDE SEQUENCE [LARGE SCALE GENOMIC DNA]</scope>
    <source>
        <strain evidence="8 9">66/93</strain>
    </source>
</reference>
<dbReference type="SMART" id="SM00826">
    <property type="entry name" value="PKS_DH"/>
    <property type="match status" value="1"/>
</dbReference>
<dbReference type="SMART" id="SM00825">
    <property type="entry name" value="PKS_KS"/>
    <property type="match status" value="1"/>
</dbReference>
<dbReference type="PROSITE" id="PS52004">
    <property type="entry name" value="KS3_2"/>
    <property type="match status" value="1"/>
</dbReference>
<dbReference type="Pfam" id="PF08659">
    <property type="entry name" value="KR"/>
    <property type="match status" value="1"/>
</dbReference>
<dbReference type="InterPro" id="IPR001227">
    <property type="entry name" value="Ac_transferase_dom_sf"/>
</dbReference>
<dbReference type="EMBL" id="JAUUCC010000007">
    <property type="protein sequence ID" value="MEE2049747.1"/>
    <property type="molecule type" value="Genomic_DNA"/>
</dbReference>
<name>A0ABU7KKS5_9ACTN</name>
<dbReference type="SUPFAM" id="SSF51735">
    <property type="entry name" value="NAD(P)-binding Rossmann-fold domains"/>
    <property type="match status" value="2"/>
</dbReference>
<feature type="domain" description="Carrier" evidence="5">
    <location>
        <begin position="1600"/>
        <end position="1678"/>
    </location>
</feature>
<sequence length="1687" mass="178292">MSGTETQVLRQALERIRELKKELGELRRGSSEAVAIVGIGLEMAGGVADPQQLWNALLDRRECTSPVPDGRWPRTAMDNPDLYTTAGAYLGESAFDPELFKVSPRESAGLDPQQKAILKTTWWALEDAGLTASDIAGTRTGVYVGVGSDDFTRAAIRNLAEIDSHKALGGARSLAAGRLAYFLDAKGPVASIDTACSSSLVGVHLGVQSLRSGESDRIVVAGVNLMLHPSTTMGFCKLGALSATGRCRAFDAAANGYVRGEGAVSLILERESDARAAGRRILALIHGSAIGHDGHSNGLTAPNGTSQEGVIRAALVNSRVDPADVGYVEAHATGTALGDPIELSALARVFGGSSDRPLWVGSLKANFGHLEAGAGLASLVKTVQVLRHGTIPPQPNLDTPNPRFAWERHRLRVATSPEKMPQNAVLAGVSAFGMSGTNAHVVVGAGPRPSASGASPTASDAAAPTVMTFAAPTGSALQAQADQAVAELDRAEVPTAVLAGSIRDKDSQPYRLAVVGRSRKDLSRAIGRAAARSTPTNGRPRFGVAFGGQGVFRPGVGERLSRTFPEFRNSIEESEKVFHEVTGESLTWILRTGGTSPHLHQAATTALHLALGRVLTTAGIEPDFWVGHSLGEYAAAVHAGVMTAETAMRLVSHRAVLCAGVDWSTTLMRINGEPEGIRRLLEASGAAVALVNGGREVVVTVTAPQRASLQSLAEASALTFEDVPIAAPYHTEAMAEVARAFGPIVESESLRLPTSDILPGLADRTGDDMARPGYWVDHLIEPFRFDQCLTELRERDADVLLELGAAPVVAPLALRDRAVSPEAVVPSLRVGREELDSFLGCAATLYTKGVGLRWSALLPTSDPIPSSLRYRFSREPLIPTFPVEAEAPTGPEPALVRLDRSQAVVADHVIAGRTVIAAAYQLRMYRELATRLGIDGRCAITDVEFREPLEIGEEGAEVALSAVPGQDRWSAKLSSADGTTVYSRCRLEPLDGPPPPIPPPDTEGAEEIDTDDFYRTFRAVGYELGDNYTRLRSLSVLDDRRAVGSVTDTESPYTGLQPGTLDSCLQVLAAPLVARGAHREVTLVPFHIERVEMAGPTELRHHPYSSSAEVVDVGERVLVGSLTVTASGQDRPAVVVRGLRARVFHGHDQPSVDSRVWDLSVTWCPTGQVPTTGNARVLVMGDPDEPTGTRFGHPAIPWPRPTAGAEADDLRAPAEEMAEDVAGRIESKPDPVTVVVVPPTGRSTNQRGLAMVWALLQTMVALERAGAASRVRWIVLTVGPPPHGPYPADPAGAAAWAAFRSVALETPDMNWHLAHVVNAGVDEIRRAVETDLTTFVVDGPDVLVPHLAWERASSTVPALGPAVVLGARGSLGNSVVEHLIDQGRTDTVAVLRNRAEDYEESHAGRVRAVTLPGRPSQWSAAIARTTARHGDRPSLLHLAGTAANATMVTATWPMLRDTWLSKASLAEAALVPGLPLTVATSLAAFLGSPGQSGYAAANGYVEGLLADQERSATVALGPVADTAMAAASGSGGPAWARAGVEPLPGAIAVQALLGSSSRTLLAGDMSAIAPLAEQQGYVVPGHRDTSSEPRHNLFDGVREEDRERVVLAAVTERLSELLHASPDDITPDLPLLTLGVDSLIALELRSWLQTGFGVSLTVGSMFDEATIRTVARAVVEAHFGDDGYVLL</sequence>
<dbReference type="InterPro" id="IPR016039">
    <property type="entry name" value="Thiolase-like"/>
</dbReference>
<evidence type="ECO:0000259" key="6">
    <source>
        <dbReference type="PROSITE" id="PS52004"/>
    </source>
</evidence>
<evidence type="ECO:0000256" key="1">
    <source>
        <dbReference type="ARBA" id="ARBA00022450"/>
    </source>
</evidence>
<dbReference type="Gene3D" id="3.30.70.3290">
    <property type="match status" value="1"/>
</dbReference>
<dbReference type="SMART" id="SM00822">
    <property type="entry name" value="PKS_KR"/>
    <property type="match status" value="1"/>
</dbReference>
<dbReference type="SMART" id="SM00827">
    <property type="entry name" value="PKS_AT"/>
    <property type="match status" value="1"/>
</dbReference>
<proteinExistence type="predicted"/>
<dbReference type="InterPro" id="IPR020807">
    <property type="entry name" value="PKS_DH"/>
</dbReference>
<keyword evidence="3" id="KW-0808">Transferase</keyword>
<dbReference type="InterPro" id="IPR009081">
    <property type="entry name" value="PP-bd_ACP"/>
</dbReference>
<comment type="caution">
    <text evidence="8">The sequence shown here is derived from an EMBL/GenBank/DDBJ whole genome shotgun (WGS) entry which is preliminary data.</text>
</comment>
<dbReference type="SMART" id="SM01294">
    <property type="entry name" value="PKS_PP_betabranch"/>
    <property type="match status" value="1"/>
</dbReference>
<dbReference type="InterPro" id="IPR014031">
    <property type="entry name" value="Ketoacyl_synth_C"/>
</dbReference>
<dbReference type="SMART" id="SM00823">
    <property type="entry name" value="PKS_PP"/>
    <property type="match status" value="1"/>
</dbReference>
<dbReference type="Pfam" id="PF16197">
    <property type="entry name" value="KAsynt_C_assoc"/>
    <property type="match status" value="1"/>
</dbReference>
<dbReference type="InterPro" id="IPR042104">
    <property type="entry name" value="PKS_dehydratase_sf"/>
</dbReference>
<evidence type="ECO:0000256" key="2">
    <source>
        <dbReference type="ARBA" id="ARBA00022553"/>
    </source>
</evidence>
<dbReference type="Gene3D" id="1.10.1200.10">
    <property type="entry name" value="ACP-like"/>
    <property type="match status" value="1"/>
</dbReference>
<dbReference type="Pfam" id="PF02801">
    <property type="entry name" value="Ketoacyl-synt_C"/>
    <property type="match status" value="1"/>
</dbReference>
<feature type="active site" description="Proton acceptor; for dehydratase activity" evidence="4">
    <location>
        <position position="908"/>
    </location>
</feature>
<dbReference type="InterPro" id="IPR006162">
    <property type="entry name" value="Ppantetheine_attach_site"/>
</dbReference>
<dbReference type="Pfam" id="PF00698">
    <property type="entry name" value="Acyl_transf_1"/>
    <property type="match status" value="1"/>
</dbReference>
<dbReference type="Pfam" id="PF00550">
    <property type="entry name" value="PP-binding"/>
    <property type="match status" value="1"/>
</dbReference>
<organism evidence="8 9">
    <name type="scientific">Nocardiopsis tropica</name>
    <dbReference type="NCBI Taxonomy" id="109330"/>
    <lineage>
        <taxon>Bacteria</taxon>
        <taxon>Bacillati</taxon>
        <taxon>Actinomycetota</taxon>
        <taxon>Actinomycetes</taxon>
        <taxon>Streptosporangiales</taxon>
        <taxon>Nocardiopsidaceae</taxon>
        <taxon>Nocardiopsis</taxon>
    </lineage>
</organism>
<feature type="domain" description="PKS/mFAS DH" evidence="7">
    <location>
        <begin position="875"/>
        <end position="1150"/>
    </location>
</feature>
<evidence type="ECO:0000313" key="9">
    <source>
        <dbReference type="Proteomes" id="UP001348641"/>
    </source>
</evidence>
<dbReference type="InterPro" id="IPR049551">
    <property type="entry name" value="PKS_DH_C"/>
</dbReference>
<evidence type="ECO:0000256" key="4">
    <source>
        <dbReference type="PROSITE-ProRule" id="PRU01363"/>
    </source>
</evidence>
<dbReference type="InterPro" id="IPR049900">
    <property type="entry name" value="PKS_mFAS_DH"/>
</dbReference>
<dbReference type="SUPFAM" id="SSF53901">
    <property type="entry name" value="Thiolase-like"/>
    <property type="match status" value="1"/>
</dbReference>
<dbReference type="InterPro" id="IPR016035">
    <property type="entry name" value="Acyl_Trfase/lysoPLipase"/>
</dbReference>
<feature type="region of interest" description="N-terminal hotdog fold" evidence="4">
    <location>
        <begin position="875"/>
        <end position="994"/>
    </location>
</feature>
<dbReference type="Pfam" id="PF21089">
    <property type="entry name" value="PKS_DH_N"/>
    <property type="match status" value="1"/>
</dbReference>
<dbReference type="Gene3D" id="3.40.50.720">
    <property type="entry name" value="NAD(P)-binding Rossmann-like Domain"/>
    <property type="match status" value="1"/>
</dbReference>
<dbReference type="PANTHER" id="PTHR43775">
    <property type="entry name" value="FATTY ACID SYNTHASE"/>
    <property type="match status" value="1"/>
</dbReference>
<dbReference type="PROSITE" id="PS52019">
    <property type="entry name" value="PKS_MFAS_DH"/>
    <property type="match status" value="1"/>
</dbReference>
<protein>
    <submittedName>
        <fullName evidence="8">Beta-ketoacyl synthase N-terminal-like domain-containing protein</fullName>
    </submittedName>
</protein>
<dbReference type="InterPro" id="IPR036291">
    <property type="entry name" value="NAD(P)-bd_dom_sf"/>
</dbReference>
<dbReference type="InterPro" id="IPR018201">
    <property type="entry name" value="Ketoacyl_synth_AS"/>
</dbReference>